<accession>A0AAV5TDN6</accession>
<feature type="transmembrane region" description="Helical" evidence="1">
    <location>
        <begin position="145"/>
        <end position="175"/>
    </location>
</feature>
<keyword evidence="3" id="KW-1185">Reference proteome</keyword>
<dbReference type="Proteomes" id="UP001432027">
    <property type="component" value="Unassembled WGS sequence"/>
</dbReference>
<feature type="transmembrane region" description="Helical" evidence="1">
    <location>
        <begin position="21"/>
        <end position="39"/>
    </location>
</feature>
<keyword evidence="1" id="KW-1133">Transmembrane helix</keyword>
<keyword evidence="1" id="KW-0472">Membrane</keyword>
<evidence type="ECO:0000256" key="1">
    <source>
        <dbReference type="SAM" id="Phobius"/>
    </source>
</evidence>
<sequence>RKWLRLKRHTLNVNSECRFSATCFLFGITHIFFAYNAAFQGTMIAPAREVKIPYDDMLKAFASGEKRCFFRTRGLLEFIALPVPNISSEEDPQKLVDLMCGSPESVIASLYERDSIFLYGSVEPGSFVDISPNKPQLTAQAPLSFYRIGVVLLIVLSLQCVAVLLLVCEIIFQLLELGPRLRRR</sequence>
<dbReference type="EMBL" id="BTSX01000004">
    <property type="protein sequence ID" value="GMS92432.1"/>
    <property type="molecule type" value="Genomic_DNA"/>
</dbReference>
<gene>
    <name evidence="2" type="ORF">PENTCL1PPCAC_14607</name>
</gene>
<protein>
    <submittedName>
        <fullName evidence="2">Uncharacterized protein</fullName>
    </submittedName>
</protein>
<proteinExistence type="predicted"/>
<evidence type="ECO:0000313" key="2">
    <source>
        <dbReference type="EMBL" id="GMS92432.1"/>
    </source>
</evidence>
<dbReference type="AlphaFoldDB" id="A0AAV5TDN6"/>
<comment type="caution">
    <text evidence="2">The sequence shown here is derived from an EMBL/GenBank/DDBJ whole genome shotgun (WGS) entry which is preliminary data.</text>
</comment>
<feature type="non-terminal residue" evidence="2">
    <location>
        <position position="184"/>
    </location>
</feature>
<organism evidence="2 3">
    <name type="scientific">Pristionchus entomophagus</name>
    <dbReference type="NCBI Taxonomy" id="358040"/>
    <lineage>
        <taxon>Eukaryota</taxon>
        <taxon>Metazoa</taxon>
        <taxon>Ecdysozoa</taxon>
        <taxon>Nematoda</taxon>
        <taxon>Chromadorea</taxon>
        <taxon>Rhabditida</taxon>
        <taxon>Rhabditina</taxon>
        <taxon>Diplogasteromorpha</taxon>
        <taxon>Diplogasteroidea</taxon>
        <taxon>Neodiplogasteridae</taxon>
        <taxon>Pristionchus</taxon>
    </lineage>
</organism>
<feature type="non-terminal residue" evidence="2">
    <location>
        <position position="1"/>
    </location>
</feature>
<keyword evidence="1" id="KW-0812">Transmembrane</keyword>
<evidence type="ECO:0000313" key="3">
    <source>
        <dbReference type="Proteomes" id="UP001432027"/>
    </source>
</evidence>
<reference evidence="2" key="1">
    <citation type="submission" date="2023-10" db="EMBL/GenBank/DDBJ databases">
        <title>Genome assembly of Pristionchus species.</title>
        <authorList>
            <person name="Yoshida K."/>
            <person name="Sommer R.J."/>
        </authorList>
    </citation>
    <scope>NUCLEOTIDE SEQUENCE</scope>
    <source>
        <strain evidence="2">RS0144</strain>
    </source>
</reference>
<name>A0AAV5TDN6_9BILA</name>